<evidence type="ECO:0000256" key="1">
    <source>
        <dbReference type="ARBA" id="ARBA00008676"/>
    </source>
</evidence>
<dbReference type="InterPro" id="IPR003700">
    <property type="entry name" value="Pantoate_hydroxy_MeTrfase"/>
</dbReference>
<evidence type="ECO:0000256" key="5">
    <source>
        <dbReference type="ARBA" id="ARBA00022679"/>
    </source>
</evidence>
<dbReference type="Proteomes" id="UP001209654">
    <property type="component" value="Unassembled WGS sequence"/>
</dbReference>
<dbReference type="InterPro" id="IPR015813">
    <property type="entry name" value="Pyrv/PenolPyrv_kinase-like_dom"/>
</dbReference>
<name>A0ABQ5MZ72_9MICC</name>
<protein>
    <recommendedName>
        <fullName evidence="3">3-methyl-2-oxobutanoate hydroxymethyltransferase</fullName>
        <ecNumber evidence="3">2.1.2.11</ecNumber>
    </recommendedName>
</protein>
<gene>
    <name evidence="6" type="primary">panB_3</name>
    <name evidence="6" type="ORF">AHIS1636_36180</name>
</gene>
<evidence type="ECO:0000313" key="7">
    <source>
        <dbReference type="Proteomes" id="UP001209654"/>
    </source>
</evidence>
<keyword evidence="4" id="KW-0566">Pantothenate biosynthesis</keyword>
<dbReference type="Gene3D" id="3.20.20.60">
    <property type="entry name" value="Phosphoenolpyruvate-binding domains"/>
    <property type="match status" value="1"/>
</dbReference>
<dbReference type="Pfam" id="PF02548">
    <property type="entry name" value="Pantoate_transf"/>
    <property type="match status" value="1"/>
</dbReference>
<evidence type="ECO:0000256" key="2">
    <source>
        <dbReference type="ARBA" id="ARBA00011424"/>
    </source>
</evidence>
<comment type="subunit">
    <text evidence="2">Homodecamer; pentamer of dimers.</text>
</comment>
<dbReference type="SUPFAM" id="SSF51621">
    <property type="entry name" value="Phosphoenolpyruvate/pyruvate domain"/>
    <property type="match status" value="1"/>
</dbReference>
<reference evidence="6 7" key="1">
    <citation type="journal article" date="2023" name="Int. J. Syst. Evol. Microbiol.">
        <title>Arthrobacter mangrovi sp. nov., an actinobacterium isolated from the rhizosphere of a mangrove.</title>
        <authorList>
            <person name="Hamada M."/>
            <person name="Saitou S."/>
            <person name="Enomoto N."/>
            <person name="Nanri K."/>
            <person name="Hidaka K."/>
            <person name="Miura T."/>
            <person name="Tamura T."/>
        </authorList>
    </citation>
    <scope>NUCLEOTIDE SEQUENCE [LARGE SCALE GENOMIC DNA]</scope>
    <source>
        <strain evidence="6 7">NBRC 112813</strain>
    </source>
</reference>
<dbReference type="PIRSF" id="PIRSF000388">
    <property type="entry name" value="Pantoate_hydroxy_MeTrfase"/>
    <property type="match status" value="1"/>
</dbReference>
<dbReference type="InterPro" id="IPR040442">
    <property type="entry name" value="Pyrv_kinase-like_dom_sf"/>
</dbReference>
<organism evidence="6 7">
    <name type="scientific">Arthrobacter mangrovi</name>
    <dbReference type="NCBI Taxonomy" id="2966350"/>
    <lineage>
        <taxon>Bacteria</taxon>
        <taxon>Bacillati</taxon>
        <taxon>Actinomycetota</taxon>
        <taxon>Actinomycetes</taxon>
        <taxon>Micrococcales</taxon>
        <taxon>Micrococcaceae</taxon>
        <taxon>Arthrobacter</taxon>
    </lineage>
</organism>
<dbReference type="EC" id="2.1.2.11" evidence="3"/>
<keyword evidence="5" id="KW-0808">Transferase</keyword>
<dbReference type="PANTHER" id="PTHR20881">
    <property type="entry name" value="3-METHYL-2-OXOBUTANOATE HYDROXYMETHYLTRANSFERASE"/>
    <property type="match status" value="1"/>
</dbReference>
<dbReference type="EMBL" id="BRVS01000027">
    <property type="protein sequence ID" value="GLB69175.1"/>
    <property type="molecule type" value="Genomic_DNA"/>
</dbReference>
<proteinExistence type="inferred from homology"/>
<evidence type="ECO:0000256" key="4">
    <source>
        <dbReference type="ARBA" id="ARBA00022655"/>
    </source>
</evidence>
<accession>A0ABQ5MZ72</accession>
<keyword evidence="7" id="KW-1185">Reference proteome</keyword>
<dbReference type="RefSeq" id="WP_264797262.1">
    <property type="nucleotide sequence ID" value="NZ_BRVS01000027.1"/>
</dbReference>
<evidence type="ECO:0000256" key="3">
    <source>
        <dbReference type="ARBA" id="ARBA00012618"/>
    </source>
</evidence>
<comment type="similarity">
    <text evidence="1">Belongs to the PanB family.</text>
</comment>
<comment type="caution">
    <text evidence="6">The sequence shown here is derived from an EMBL/GenBank/DDBJ whole genome shotgun (WGS) entry which is preliminary data.</text>
</comment>
<evidence type="ECO:0000313" key="6">
    <source>
        <dbReference type="EMBL" id="GLB69175.1"/>
    </source>
</evidence>
<sequence length="293" mass="31395">MEQKRRKLRIPDLQQRKRNGEPLVQLLVTNHRDAAVADSFGADIITASDAAGLMLFGMDSSTDMTLDDMILVGRGIARNVRTAICLVAMPYWTYQVSPQQAVENAGRLIQATGADGVSCEVNRHHRDAVAAIVQAGIPVQAHIGLSSQRSAQLGGVRGLGKTMDEAWEFVDDASAMAEAGCFSIIAELLAAEVTGHIASTVPIPVISIGSGGSCDGAGGLFEDLYGLAGTHVPRHAKVYHTLGPMLEEGMQNFVADIRARTYPQREHSVVMEAAEARKFKTSITRRNRSTAAS</sequence>
<dbReference type="PANTHER" id="PTHR20881:SF0">
    <property type="entry name" value="3-METHYL-2-OXOBUTANOATE HYDROXYMETHYLTRANSFERASE"/>
    <property type="match status" value="1"/>
</dbReference>